<dbReference type="PANTHER" id="PTHR31490">
    <property type="entry name" value="GLYCOSYL HYDROLASE"/>
    <property type="match status" value="1"/>
</dbReference>
<protein>
    <recommendedName>
        <fullName evidence="10">Beta-xylanase</fullName>
        <ecNumber evidence="10">3.2.1.8</ecNumber>
    </recommendedName>
</protein>
<name>A0A0H2RZ45_9AGAM</name>
<sequence length="387" mass="42597">MAINSMNLALSKDGDLESACSFSPQYEQASSFNLKKFRRKCKGNPCANLKNGRSDLQIVCVLILAISLGVFSRAPVLKQAAIPRYVGAALGQGHLQNATDPNFRTIAAIEYSGATPENEMKWEIIEPFQNVFNFTPGDVIRDFSRAHDFTLRGHTLVWHNQLAPFVSTLNGTDLLHAMTNHITKVMTHYKGQIFAWDVVNEALNDDGTLGPSPFLTQIGPSYIETAFRTARAADPHAKLYINDFNTEGINNKSDALLAIVKNLKKENLIDGVGFQSHFIVGEVPTDLQANLQRFVDAGVQVAITELDVRTTLPVTQAAAEQHPKDFAFVVNACKAISDCVGVTTWGITDLYSWIPGTFPGMGFGLLWDDSYVKKPAYFSVLETLEAH</sequence>
<comment type="similarity">
    <text evidence="2 10">Belongs to the glycosyl hydrolase 10 (cellulase F) family.</text>
</comment>
<keyword evidence="4" id="KW-0732">Signal</keyword>
<organism evidence="12 13">
    <name type="scientific">Schizopora paradoxa</name>
    <dbReference type="NCBI Taxonomy" id="27342"/>
    <lineage>
        <taxon>Eukaryota</taxon>
        <taxon>Fungi</taxon>
        <taxon>Dikarya</taxon>
        <taxon>Basidiomycota</taxon>
        <taxon>Agaricomycotina</taxon>
        <taxon>Agaricomycetes</taxon>
        <taxon>Hymenochaetales</taxon>
        <taxon>Schizoporaceae</taxon>
        <taxon>Schizopora</taxon>
    </lineage>
</organism>
<evidence type="ECO:0000256" key="2">
    <source>
        <dbReference type="ARBA" id="ARBA00007495"/>
    </source>
</evidence>
<dbReference type="Proteomes" id="UP000053477">
    <property type="component" value="Unassembled WGS sequence"/>
</dbReference>
<dbReference type="PROSITE" id="PS51760">
    <property type="entry name" value="GH10_2"/>
    <property type="match status" value="1"/>
</dbReference>
<dbReference type="GO" id="GO:0031176">
    <property type="term" value="F:endo-1,4-beta-xylanase activity"/>
    <property type="evidence" value="ECO:0007669"/>
    <property type="project" value="UniProtKB-EC"/>
</dbReference>
<evidence type="ECO:0000256" key="4">
    <source>
        <dbReference type="ARBA" id="ARBA00022729"/>
    </source>
</evidence>
<dbReference type="OrthoDB" id="3055998at2759"/>
<evidence type="ECO:0000259" key="11">
    <source>
        <dbReference type="PROSITE" id="PS51760"/>
    </source>
</evidence>
<comment type="catalytic activity">
    <reaction evidence="1 10">
        <text>Endohydrolysis of (1-&gt;4)-beta-D-xylosidic linkages in xylans.</text>
        <dbReference type="EC" id="3.2.1.8"/>
    </reaction>
</comment>
<reference evidence="12 13" key="1">
    <citation type="submission" date="2015-04" db="EMBL/GenBank/DDBJ databases">
        <title>Complete genome sequence of Schizopora paradoxa KUC8140, a cosmopolitan wood degrader in East Asia.</title>
        <authorList>
            <consortium name="DOE Joint Genome Institute"/>
            <person name="Min B."/>
            <person name="Park H."/>
            <person name="Jang Y."/>
            <person name="Kim J.-J."/>
            <person name="Kim K.H."/>
            <person name="Pangilinan J."/>
            <person name="Lipzen A."/>
            <person name="Riley R."/>
            <person name="Grigoriev I.V."/>
            <person name="Spatafora J.W."/>
            <person name="Choi I.-G."/>
        </authorList>
    </citation>
    <scope>NUCLEOTIDE SEQUENCE [LARGE SCALE GENOMIC DNA]</scope>
    <source>
        <strain evidence="12 13">KUC8140</strain>
    </source>
</reference>
<evidence type="ECO:0000313" key="12">
    <source>
        <dbReference type="EMBL" id="KLO14793.1"/>
    </source>
</evidence>
<keyword evidence="6 10" id="KW-0119">Carbohydrate metabolism</keyword>
<keyword evidence="3" id="KW-0858">Xylan degradation</keyword>
<evidence type="ECO:0000256" key="10">
    <source>
        <dbReference type="RuleBase" id="RU361174"/>
    </source>
</evidence>
<evidence type="ECO:0000256" key="5">
    <source>
        <dbReference type="ARBA" id="ARBA00022801"/>
    </source>
</evidence>
<feature type="domain" description="GH10" evidence="11">
    <location>
        <begin position="71"/>
        <end position="383"/>
    </location>
</feature>
<dbReference type="Pfam" id="PF00331">
    <property type="entry name" value="Glyco_hydro_10"/>
    <property type="match status" value="1"/>
</dbReference>
<dbReference type="PANTHER" id="PTHR31490:SF88">
    <property type="entry name" value="BETA-XYLANASE"/>
    <property type="match status" value="1"/>
</dbReference>
<evidence type="ECO:0000256" key="8">
    <source>
        <dbReference type="ARBA" id="ARBA00023326"/>
    </source>
</evidence>
<dbReference type="Gene3D" id="3.20.20.80">
    <property type="entry name" value="Glycosidases"/>
    <property type="match status" value="1"/>
</dbReference>
<evidence type="ECO:0000256" key="7">
    <source>
        <dbReference type="ARBA" id="ARBA00023295"/>
    </source>
</evidence>
<gene>
    <name evidence="12" type="ORF">SCHPADRAFT_293013</name>
</gene>
<accession>A0A0H2RZ45</accession>
<evidence type="ECO:0000256" key="3">
    <source>
        <dbReference type="ARBA" id="ARBA00022651"/>
    </source>
</evidence>
<dbReference type="InterPro" id="IPR031158">
    <property type="entry name" value="GH10_AS"/>
</dbReference>
<feature type="active site" description="Nucleophile" evidence="9">
    <location>
        <position position="305"/>
    </location>
</feature>
<dbReference type="GO" id="GO:0045493">
    <property type="term" value="P:xylan catabolic process"/>
    <property type="evidence" value="ECO:0007669"/>
    <property type="project" value="UniProtKB-KW"/>
</dbReference>
<dbReference type="AlphaFoldDB" id="A0A0H2RZ45"/>
<keyword evidence="7 10" id="KW-0326">Glycosidase</keyword>
<proteinExistence type="inferred from homology"/>
<keyword evidence="8 10" id="KW-0624">Polysaccharide degradation</keyword>
<dbReference type="PRINTS" id="PR00134">
    <property type="entry name" value="GLHYDRLASE10"/>
</dbReference>
<evidence type="ECO:0000256" key="6">
    <source>
        <dbReference type="ARBA" id="ARBA00023277"/>
    </source>
</evidence>
<dbReference type="EC" id="3.2.1.8" evidence="10"/>
<evidence type="ECO:0000256" key="9">
    <source>
        <dbReference type="PROSITE-ProRule" id="PRU10061"/>
    </source>
</evidence>
<evidence type="ECO:0000313" key="13">
    <source>
        <dbReference type="Proteomes" id="UP000053477"/>
    </source>
</evidence>
<dbReference type="SMART" id="SM00633">
    <property type="entry name" value="Glyco_10"/>
    <property type="match status" value="1"/>
</dbReference>
<dbReference type="EMBL" id="KQ085938">
    <property type="protein sequence ID" value="KLO14793.1"/>
    <property type="molecule type" value="Genomic_DNA"/>
</dbReference>
<keyword evidence="5 10" id="KW-0378">Hydrolase</keyword>
<dbReference type="InterPro" id="IPR001000">
    <property type="entry name" value="GH10_dom"/>
</dbReference>
<evidence type="ECO:0000256" key="1">
    <source>
        <dbReference type="ARBA" id="ARBA00000681"/>
    </source>
</evidence>
<dbReference type="PROSITE" id="PS00591">
    <property type="entry name" value="GH10_1"/>
    <property type="match status" value="1"/>
</dbReference>
<dbReference type="InterPro" id="IPR017853">
    <property type="entry name" value="GH"/>
</dbReference>
<dbReference type="InterPro" id="IPR044846">
    <property type="entry name" value="GH10"/>
</dbReference>
<dbReference type="SUPFAM" id="SSF51445">
    <property type="entry name" value="(Trans)glycosidases"/>
    <property type="match status" value="1"/>
</dbReference>
<dbReference type="STRING" id="27342.A0A0H2RZ45"/>
<dbReference type="InParanoid" id="A0A0H2RZ45"/>
<keyword evidence="13" id="KW-1185">Reference proteome</keyword>